<keyword evidence="2" id="KW-1185">Reference proteome</keyword>
<gene>
    <name evidence="1" type="ORF">JHL16_30030</name>
</gene>
<evidence type="ECO:0000313" key="2">
    <source>
        <dbReference type="Proteomes" id="UP000616151"/>
    </source>
</evidence>
<organism evidence="1 2">
    <name type="scientific">Taklimakanibacter albus</name>
    <dbReference type="NCBI Taxonomy" id="2800327"/>
    <lineage>
        <taxon>Bacteria</taxon>
        <taxon>Pseudomonadati</taxon>
        <taxon>Pseudomonadota</taxon>
        <taxon>Alphaproteobacteria</taxon>
        <taxon>Hyphomicrobiales</taxon>
        <taxon>Aestuariivirgaceae</taxon>
        <taxon>Taklimakanibacter</taxon>
    </lineage>
</organism>
<reference evidence="1" key="1">
    <citation type="submission" date="2021-01" db="EMBL/GenBank/DDBJ databases">
        <authorList>
            <person name="Sun Q."/>
        </authorList>
    </citation>
    <scope>NUCLEOTIDE SEQUENCE</scope>
    <source>
        <strain evidence="1">YIM B02566</strain>
    </source>
</reference>
<accession>A0ACC5RDE2</accession>
<proteinExistence type="predicted"/>
<evidence type="ECO:0000313" key="1">
    <source>
        <dbReference type="EMBL" id="MBK1870642.1"/>
    </source>
</evidence>
<comment type="caution">
    <text evidence="1">The sequence shown here is derived from an EMBL/GenBank/DDBJ whole genome shotgun (WGS) entry which is preliminary data.</text>
</comment>
<protein>
    <submittedName>
        <fullName evidence="1">ABC transporter substrate-binding protein</fullName>
    </submittedName>
</protein>
<sequence length="352" mass="39297">MKKQHRFKFPTRRAVLVWAALSLGSATAFAETTLTINGYGGASWDAIAKYIHAPYTADTGVKVVNTTQPNLAQLKAMVESGEMIYEALELSTQEYVTAVKNGWLEEIDYSLADPENVQPPEAKKSHGVVFSTFSTIFGYRTDKFAPGKEPKSWADFWNVKDFPGSRAMQNSVTTNLEFALMADGVPKEDVYKVLATDEGIDRAFRKLDEIKPHVVKWWTAGAEPVQLLAEGEVTMTTSWSGRIFDLAKTKPVKAVWNQGIIDYAIMAIPKGNKLAKETMKYLTAWNHPERIAEFAKVTPYPNLVPGVENFLPPEVAANLPSTNASIQLAADSDFWDSRRDALLERWNAWLLE</sequence>
<dbReference type="Proteomes" id="UP000616151">
    <property type="component" value="Unassembled WGS sequence"/>
</dbReference>
<dbReference type="EMBL" id="JAENHL010000008">
    <property type="protein sequence ID" value="MBK1870642.1"/>
    <property type="molecule type" value="Genomic_DNA"/>
</dbReference>
<name>A0ACC5RDE2_9HYPH</name>